<evidence type="ECO:0000259" key="3">
    <source>
        <dbReference type="Pfam" id="PF07969"/>
    </source>
</evidence>
<accession>A0A399EVW4</accession>
<dbReference type="InterPro" id="IPR052349">
    <property type="entry name" value="Metallo-hydrolase_Enzymes"/>
</dbReference>
<dbReference type="PANTHER" id="PTHR32027">
    <property type="entry name" value="CYTOSINE DEAMINASE"/>
    <property type="match status" value="1"/>
</dbReference>
<comment type="caution">
    <text evidence="4">The sequence shown here is derived from an EMBL/GenBank/DDBJ whole genome shotgun (WGS) entry which is preliminary data.</text>
</comment>
<evidence type="ECO:0000313" key="5">
    <source>
        <dbReference type="Proteomes" id="UP000265341"/>
    </source>
</evidence>
<dbReference type="Gene3D" id="2.30.40.10">
    <property type="entry name" value="Urease, subunit C, domain 1"/>
    <property type="match status" value="1"/>
</dbReference>
<protein>
    <submittedName>
        <fullName evidence="4">Cytosine deaminase</fullName>
        <ecNumber evidence="4">3.5.4.1</ecNumber>
    </submittedName>
</protein>
<dbReference type="EC" id="3.5.4.1" evidence="4"/>
<dbReference type="GO" id="GO:0046872">
    <property type="term" value="F:metal ion binding"/>
    <property type="evidence" value="ECO:0007669"/>
    <property type="project" value="UniProtKB-KW"/>
</dbReference>
<dbReference type="InterPro" id="IPR013108">
    <property type="entry name" value="Amidohydro_3"/>
</dbReference>
<dbReference type="InterPro" id="IPR011059">
    <property type="entry name" value="Metal-dep_hydrolase_composite"/>
</dbReference>
<dbReference type="EMBL" id="QWLA01000016">
    <property type="protein sequence ID" value="RIH87775.1"/>
    <property type="molecule type" value="Genomic_DNA"/>
</dbReference>
<dbReference type="NCBIfam" id="NF005748">
    <property type="entry name" value="PRK07572.1"/>
    <property type="match status" value="1"/>
</dbReference>
<keyword evidence="5" id="KW-1185">Reference proteome</keyword>
<dbReference type="OrthoDB" id="9815027at2"/>
<gene>
    <name evidence="4" type="primary">codA</name>
    <name evidence="4" type="ORF">Mrose_01170</name>
</gene>
<dbReference type="GO" id="GO:0006209">
    <property type="term" value="P:cytosine catabolic process"/>
    <property type="evidence" value="ECO:0007669"/>
    <property type="project" value="TreeGrafter"/>
</dbReference>
<dbReference type="RefSeq" id="WP_119276495.1">
    <property type="nucleotide sequence ID" value="NZ_QWLA01000016.1"/>
</dbReference>
<dbReference type="Proteomes" id="UP000265341">
    <property type="component" value="Unassembled WGS sequence"/>
</dbReference>
<dbReference type="GO" id="GO:0035888">
    <property type="term" value="F:isoguanine deaminase activity"/>
    <property type="evidence" value="ECO:0007669"/>
    <property type="project" value="TreeGrafter"/>
</dbReference>
<reference evidence="4 5" key="1">
    <citation type="submission" date="2018-08" db="EMBL/GenBank/DDBJ databases">
        <title>Meiothermus roseus NBRC 110900 genome sequencing project.</title>
        <authorList>
            <person name="Da Costa M.S."/>
            <person name="Albuquerque L."/>
            <person name="Raposo P."/>
            <person name="Froufe H.J.C."/>
            <person name="Barroso C.S."/>
            <person name="Egas C."/>
        </authorList>
    </citation>
    <scope>NUCLEOTIDE SEQUENCE [LARGE SCALE GENOMIC DNA]</scope>
    <source>
        <strain evidence="4 5">NBRC 110900</strain>
    </source>
</reference>
<dbReference type="Pfam" id="PF07969">
    <property type="entry name" value="Amidohydro_3"/>
    <property type="match status" value="1"/>
</dbReference>
<organism evidence="4 5">
    <name type="scientific">Calidithermus roseus</name>
    <dbReference type="NCBI Taxonomy" id="1644118"/>
    <lineage>
        <taxon>Bacteria</taxon>
        <taxon>Thermotogati</taxon>
        <taxon>Deinococcota</taxon>
        <taxon>Deinococci</taxon>
        <taxon>Thermales</taxon>
        <taxon>Thermaceae</taxon>
        <taxon>Calidithermus</taxon>
    </lineage>
</organism>
<keyword evidence="2 4" id="KW-0378">Hydrolase</keyword>
<proteinExistence type="predicted"/>
<dbReference type="CDD" id="cd01293">
    <property type="entry name" value="Bact_CD"/>
    <property type="match status" value="1"/>
</dbReference>
<keyword evidence="1" id="KW-0479">Metal-binding</keyword>
<evidence type="ECO:0000256" key="2">
    <source>
        <dbReference type="ARBA" id="ARBA00022801"/>
    </source>
</evidence>
<evidence type="ECO:0000313" key="4">
    <source>
        <dbReference type="EMBL" id="RIH87775.1"/>
    </source>
</evidence>
<feature type="domain" description="Amidohydrolase 3" evidence="3">
    <location>
        <begin position="37"/>
        <end position="407"/>
    </location>
</feature>
<evidence type="ECO:0000256" key="1">
    <source>
        <dbReference type="ARBA" id="ARBA00022723"/>
    </source>
</evidence>
<dbReference type="GO" id="GO:0004131">
    <property type="term" value="F:cytosine deaminase activity"/>
    <property type="evidence" value="ECO:0007669"/>
    <property type="project" value="UniProtKB-EC"/>
</dbReference>
<dbReference type="FunFam" id="3.20.20.140:FF:000019">
    <property type="entry name" value="Cytosine deaminase"/>
    <property type="match status" value="1"/>
</dbReference>
<dbReference type="PANTHER" id="PTHR32027:SF0">
    <property type="entry name" value="CYTOSINE DEAMINASE"/>
    <property type="match status" value="1"/>
</dbReference>
<dbReference type="Gene3D" id="3.20.20.140">
    <property type="entry name" value="Metal-dependent hydrolases"/>
    <property type="match status" value="1"/>
</dbReference>
<sequence>MDLVIKDARLTGREGLVDIGLEGGRIAAIEPRLHGGEEISAEGNLVSPSFYEIHIHLDAILTEGDPRPNRSGSLWEGIAIWAERVGRLSREDVRARVLKVLPWFVAHGVTHIRTHVDVCDPSLTALKALLEIKAEVKGLIDIQIVAFPQLGMFSFEGGDALVRQALELGADVIGGIPHYEITREYGVQNVKFALSLAHESGLPVDIHCDETDDDHSRFLETMAAETLRLRLSGRVAASHATAMHSYNNAYADKLIGNVKRAGLHVICNPPDNAVLQGRFDHYPIRRGLTRVKELLAAGVNVAAGHDSVMDPWYPMGKGDPLHTAFVLLHYGLMSGREDREQLFPMLTSRPAAIWHNRLVRGSEGLEGHAVAVGNPADLIVWPVPTEDDALRTLPMRRYVLKRGKVVAETRPEVSYVQGQEVRFLR</sequence>
<dbReference type="SUPFAM" id="SSF51556">
    <property type="entry name" value="Metallo-dependent hydrolases"/>
    <property type="match status" value="1"/>
</dbReference>
<dbReference type="SUPFAM" id="SSF51338">
    <property type="entry name" value="Composite domain of metallo-dependent hydrolases"/>
    <property type="match status" value="1"/>
</dbReference>
<name>A0A399EVW4_9DEIN</name>
<dbReference type="AlphaFoldDB" id="A0A399EVW4"/>
<dbReference type="InterPro" id="IPR032466">
    <property type="entry name" value="Metal_Hydrolase"/>
</dbReference>